<feature type="region of interest" description="Disordered" evidence="1">
    <location>
        <begin position="24"/>
        <end position="47"/>
    </location>
</feature>
<evidence type="ECO:0000313" key="2">
    <source>
        <dbReference type="EMBL" id="MFC7298910.1"/>
    </source>
</evidence>
<accession>A0ABW2J797</accession>
<proteinExistence type="predicted"/>
<protein>
    <recommendedName>
        <fullName evidence="4">DUF2486 family protein</fullName>
    </recommendedName>
</protein>
<evidence type="ECO:0000256" key="1">
    <source>
        <dbReference type="SAM" id="MobiDB-lite"/>
    </source>
</evidence>
<evidence type="ECO:0000313" key="3">
    <source>
        <dbReference type="Proteomes" id="UP001596379"/>
    </source>
</evidence>
<comment type="caution">
    <text evidence="2">The sequence shown here is derived from an EMBL/GenBank/DDBJ whole genome shotgun (WGS) entry which is preliminary data.</text>
</comment>
<dbReference type="RefSeq" id="WP_382234465.1">
    <property type="nucleotide sequence ID" value="NZ_JBHTCC010000002.1"/>
</dbReference>
<sequence length="182" mass="19817">MNKSTQDSGIPVLTEVITAPPRAASTATLTPASSPLPPQASAAQYNFSPNQTFTPIPAFLMAPAAPTETDHAAVPTAATEYLADIPVLQVEIETPPAPIEHLPITGWLDEEWTRMEQKISERVLTQLLSRIDTVLEERLQQVLTASLQRATEEIRQGLQQTLGEVVSDAVAQEIDNLHFSKK</sequence>
<keyword evidence="3" id="KW-1185">Reference proteome</keyword>
<gene>
    <name evidence="2" type="ORF">ACFQO0_10745</name>
</gene>
<feature type="compositionally biased region" description="Low complexity" evidence="1">
    <location>
        <begin position="24"/>
        <end position="44"/>
    </location>
</feature>
<dbReference type="Proteomes" id="UP001596379">
    <property type="component" value="Unassembled WGS sequence"/>
</dbReference>
<organism evidence="2 3">
    <name type="scientific">Herminiimonas aquatilis</name>
    <dbReference type="NCBI Taxonomy" id="345342"/>
    <lineage>
        <taxon>Bacteria</taxon>
        <taxon>Pseudomonadati</taxon>
        <taxon>Pseudomonadota</taxon>
        <taxon>Betaproteobacteria</taxon>
        <taxon>Burkholderiales</taxon>
        <taxon>Oxalobacteraceae</taxon>
        <taxon>Herminiimonas</taxon>
    </lineage>
</organism>
<dbReference type="EMBL" id="JBHTCC010000002">
    <property type="protein sequence ID" value="MFC7298910.1"/>
    <property type="molecule type" value="Genomic_DNA"/>
</dbReference>
<evidence type="ECO:0008006" key="4">
    <source>
        <dbReference type="Google" id="ProtNLM"/>
    </source>
</evidence>
<name>A0ABW2J797_9BURK</name>
<reference evidence="3" key="1">
    <citation type="journal article" date="2019" name="Int. J. Syst. Evol. Microbiol.">
        <title>The Global Catalogue of Microorganisms (GCM) 10K type strain sequencing project: providing services to taxonomists for standard genome sequencing and annotation.</title>
        <authorList>
            <consortium name="The Broad Institute Genomics Platform"/>
            <consortium name="The Broad Institute Genome Sequencing Center for Infectious Disease"/>
            <person name="Wu L."/>
            <person name="Ma J."/>
        </authorList>
    </citation>
    <scope>NUCLEOTIDE SEQUENCE [LARGE SCALE GENOMIC DNA]</scope>
    <source>
        <strain evidence="3">CCUG 36956</strain>
    </source>
</reference>